<proteinExistence type="inferred from homology"/>
<dbReference type="OMA" id="NIHTAMM"/>
<gene>
    <name evidence="8" type="ORF">VDBG_09844</name>
</gene>
<dbReference type="InterPro" id="IPR052337">
    <property type="entry name" value="SAT4-like"/>
</dbReference>
<evidence type="ECO:0000256" key="3">
    <source>
        <dbReference type="ARBA" id="ARBA00022989"/>
    </source>
</evidence>
<dbReference type="GO" id="GO:0016020">
    <property type="term" value="C:membrane"/>
    <property type="evidence" value="ECO:0007669"/>
    <property type="project" value="UniProtKB-SubCell"/>
</dbReference>
<dbReference type="Proteomes" id="UP000008698">
    <property type="component" value="Unassembled WGS sequence"/>
</dbReference>
<keyword evidence="2 6" id="KW-0812">Transmembrane</keyword>
<dbReference type="PANTHER" id="PTHR33048">
    <property type="entry name" value="PTH11-LIKE INTEGRAL MEMBRANE PROTEIN (AFU_ORTHOLOGUE AFUA_5G11245)"/>
    <property type="match status" value="1"/>
</dbReference>
<evidence type="ECO:0000256" key="1">
    <source>
        <dbReference type="ARBA" id="ARBA00004141"/>
    </source>
</evidence>
<dbReference type="RefSeq" id="XP_003000124.1">
    <property type="nucleotide sequence ID" value="XM_003000078.1"/>
</dbReference>
<keyword evidence="4 6" id="KW-0472">Membrane</keyword>
<evidence type="ECO:0000256" key="6">
    <source>
        <dbReference type="SAM" id="Phobius"/>
    </source>
</evidence>
<dbReference type="HOGENOM" id="CLU_2549096_0_0_1"/>
<comment type="similarity">
    <text evidence="5">Belongs to the SAT4 family.</text>
</comment>
<evidence type="ECO:0000256" key="5">
    <source>
        <dbReference type="ARBA" id="ARBA00038359"/>
    </source>
</evidence>
<dbReference type="OrthoDB" id="3936451at2759"/>
<evidence type="ECO:0000256" key="4">
    <source>
        <dbReference type="ARBA" id="ARBA00023136"/>
    </source>
</evidence>
<dbReference type="AlphaFoldDB" id="C9SY69"/>
<protein>
    <recommendedName>
        <fullName evidence="7">Rhodopsin domain-containing protein</fullName>
    </recommendedName>
</protein>
<comment type="subcellular location">
    <subcellularLocation>
        <location evidence="1">Membrane</location>
        <topology evidence="1">Multi-pass membrane protein</topology>
    </subcellularLocation>
</comment>
<keyword evidence="9" id="KW-1185">Reference proteome</keyword>
<evidence type="ECO:0000256" key="2">
    <source>
        <dbReference type="ARBA" id="ARBA00022692"/>
    </source>
</evidence>
<sequence length="99" mass="11307">MANSIENRGPELLAVNITFITTALISIFLRCYVRVFKVKAFGFDDWLMAVATVFFTLYDISSSIGTHYGTGRHHEDLETRNIHTAMMVSRIDPMEYDLV</sequence>
<dbReference type="Pfam" id="PF20684">
    <property type="entry name" value="Fung_rhodopsin"/>
    <property type="match status" value="1"/>
</dbReference>
<dbReference type="GeneID" id="9528956"/>
<dbReference type="InterPro" id="IPR049326">
    <property type="entry name" value="Rhodopsin_dom_fungi"/>
</dbReference>
<dbReference type="KEGG" id="val:VDBG_09844"/>
<feature type="transmembrane region" description="Helical" evidence="6">
    <location>
        <begin position="12"/>
        <end position="33"/>
    </location>
</feature>
<keyword evidence="3 6" id="KW-1133">Transmembrane helix</keyword>
<reference evidence="9" key="1">
    <citation type="journal article" date="2011" name="PLoS Pathog.">
        <title>Comparative genomics yields insights into niche adaptation of plant vascular wilt pathogens.</title>
        <authorList>
            <person name="Klosterman S.J."/>
            <person name="Subbarao K.V."/>
            <person name="Kang S."/>
            <person name="Veronese P."/>
            <person name="Gold S.E."/>
            <person name="Thomma B.P.H.J."/>
            <person name="Chen Z."/>
            <person name="Henrissat B."/>
            <person name="Lee Y.-H."/>
            <person name="Park J."/>
            <person name="Garcia-Pedrajas M.D."/>
            <person name="Barbara D.J."/>
            <person name="Anchieta A."/>
            <person name="de Jonge R."/>
            <person name="Santhanam P."/>
            <person name="Maruthachalam K."/>
            <person name="Atallah Z."/>
            <person name="Amyotte S.G."/>
            <person name="Paz Z."/>
            <person name="Inderbitzin P."/>
            <person name="Hayes R.J."/>
            <person name="Heiman D.I."/>
            <person name="Young S."/>
            <person name="Zeng Q."/>
            <person name="Engels R."/>
            <person name="Galagan J."/>
            <person name="Cuomo C.A."/>
            <person name="Dobinson K.F."/>
            <person name="Ma L.-J."/>
        </authorList>
    </citation>
    <scope>NUCLEOTIDE SEQUENCE [LARGE SCALE GENOMIC DNA]</scope>
    <source>
        <strain evidence="9">VaMs.102 / ATCC MYA-4576 / FGSC 10136</strain>
    </source>
</reference>
<organism evidence="9">
    <name type="scientific">Verticillium alfalfae (strain VaMs.102 / ATCC MYA-4576 / FGSC 10136)</name>
    <name type="common">Verticillium wilt of alfalfa</name>
    <name type="synonym">Verticillium albo-atrum</name>
    <dbReference type="NCBI Taxonomy" id="526221"/>
    <lineage>
        <taxon>Eukaryota</taxon>
        <taxon>Fungi</taxon>
        <taxon>Dikarya</taxon>
        <taxon>Ascomycota</taxon>
        <taxon>Pezizomycotina</taxon>
        <taxon>Sordariomycetes</taxon>
        <taxon>Hypocreomycetidae</taxon>
        <taxon>Glomerellales</taxon>
        <taxon>Plectosphaerellaceae</taxon>
        <taxon>Verticillium</taxon>
    </lineage>
</organism>
<evidence type="ECO:0000313" key="9">
    <source>
        <dbReference type="Proteomes" id="UP000008698"/>
    </source>
</evidence>
<name>C9SY69_VERA1</name>
<dbReference type="PANTHER" id="PTHR33048:SF96">
    <property type="entry name" value="INTEGRAL MEMBRANE PROTEIN"/>
    <property type="match status" value="1"/>
</dbReference>
<evidence type="ECO:0000259" key="7">
    <source>
        <dbReference type="Pfam" id="PF20684"/>
    </source>
</evidence>
<feature type="domain" description="Rhodopsin" evidence="7">
    <location>
        <begin position="29"/>
        <end position="87"/>
    </location>
</feature>
<dbReference type="EMBL" id="DS985229">
    <property type="protein sequence ID" value="EEY23734.1"/>
    <property type="molecule type" value="Genomic_DNA"/>
</dbReference>
<evidence type="ECO:0000313" key="8">
    <source>
        <dbReference type="EMBL" id="EEY23734.1"/>
    </source>
</evidence>
<accession>C9SY69</accession>